<dbReference type="Proteomes" id="UP000481030">
    <property type="component" value="Unassembled WGS sequence"/>
</dbReference>
<gene>
    <name evidence="2" type="ORF">F7731_23500</name>
</gene>
<evidence type="ECO:0000256" key="1">
    <source>
        <dbReference type="SAM" id="MobiDB-lite"/>
    </source>
</evidence>
<organism evidence="2 3">
    <name type="scientific">Cytobacillus depressus</name>
    <dbReference type="NCBI Taxonomy" id="1602942"/>
    <lineage>
        <taxon>Bacteria</taxon>
        <taxon>Bacillati</taxon>
        <taxon>Bacillota</taxon>
        <taxon>Bacilli</taxon>
        <taxon>Bacillales</taxon>
        <taxon>Bacillaceae</taxon>
        <taxon>Cytobacillus</taxon>
    </lineage>
</organism>
<keyword evidence="3" id="KW-1185">Reference proteome</keyword>
<reference evidence="2 3" key="1">
    <citation type="journal article" date="2016" name="Antonie Van Leeuwenhoek">
        <title>Bacillus depressus sp. nov., isolated from soil of a sunflower field.</title>
        <authorList>
            <person name="Wei X."/>
            <person name="Xin D."/>
            <person name="Xin Y."/>
            <person name="Zhang H."/>
            <person name="Wang T."/>
            <person name="Zhang J."/>
        </authorList>
    </citation>
    <scope>NUCLEOTIDE SEQUENCE [LARGE SCALE GENOMIC DNA]</scope>
    <source>
        <strain evidence="2 3">BZ1</strain>
    </source>
</reference>
<feature type="compositionally biased region" description="Basic and acidic residues" evidence="1">
    <location>
        <begin position="137"/>
        <end position="149"/>
    </location>
</feature>
<sequence length="166" mass="19271">MPQIQEVSPTSLTILCDCGETFVQDIENFNPKFVDEFGQYENLTTDPCPNCGMQHIFNMNLPETGLEEQELEEEPWMPPNEKALRAKIRGLMWLKRPDLKGKNLQKLLQEKKAFIEEKKKMSLPEIREEFLERQRRIAEGLPPEERGKNNEQPARNSINSGTVNKN</sequence>
<dbReference type="EMBL" id="WBOS01000022">
    <property type="protein sequence ID" value="KAB2328922.1"/>
    <property type="molecule type" value="Genomic_DNA"/>
</dbReference>
<dbReference type="AlphaFoldDB" id="A0A6L3UXR6"/>
<name>A0A6L3UXR6_9BACI</name>
<accession>A0A6L3UXR6</accession>
<evidence type="ECO:0000313" key="2">
    <source>
        <dbReference type="EMBL" id="KAB2328922.1"/>
    </source>
</evidence>
<evidence type="ECO:0000313" key="3">
    <source>
        <dbReference type="Proteomes" id="UP000481030"/>
    </source>
</evidence>
<proteinExistence type="predicted"/>
<protein>
    <submittedName>
        <fullName evidence="2">Uncharacterized protein</fullName>
    </submittedName>
</protein>
<feature type="compositionally biased region" description="Polar residues" evidence="1">
    <location>
        <begin position="150"/>
        <end position="166"/>
    </location>
</feature>
<feature type="region of interest" description="Disordered" evidence="1">
    <location>
        <begin position="137"/>
        <end position="166"/>
    </location>
</feature>
<comment type="caution">
    <text evidence="2">The sequence shown here is derived from an EMBL/GenBank/DDBJ whole genome shotgun (WGS) entry which is preliminary data.</text>
</comment>
<dbReference type="RefSeq" id="WP_151537220.1">
    <property type="nucleotide sequence ID" value="NZ_WBOS01000022.1"/>
</dbReference>